<dbReference type="GO" id="GO:0005737">
    <property type="term" value="C:cytoplasm"/>
    <property type="evidence" value="ECO:0007669"/>
    <property type="project" value="TreeGrafter"/>
</dbReference>
<protein>
    <recommendedName>
        <fullName evidence="4">Short chain oxidoreductase</fullName>
    </recommendedName>
</protein>
<evidence type="ECO:0000313" key="2">
    <source>
        <dbReference type="EMBL" id="KDB23393.1"/>
    </source>
</evidence>
<dbReference type="Proteomes" id="UP000024533">
    <property type="component" value="Unassembled WGS sequence"/>
</dbReference>
<dbReference type="OMA" id="QYAQSFA"/>
<evidence type="ECO:0008006" key="4">
    <source>
        <dbReference type="Google" id="ProtNLM"/>
    </source>
</evidence>
<dbReference type="Pfam" id="PF00106">
    <property type="entry name" value="adh_short"/>
    <property type="match status" value="1"/>
</dbReference>
<dbReference type="Gene3D" id="3.40.50.720">
    <property type="entry name" value="NAD(P)-binding Rossmann-like Domain"/>
    <property type="match status" value="1"/>
</dbReference>
<reference evidence="2 3" key="1">
    <citation type="submission" date="2014-02" db="EMBL/GenBank/DDBJ databases">
        <title>The Genome Sequence of Trichophyton interdigitale MR816.</title>
        <authorList>
            <consortium name="The Broad Institute Genomics Platform"/>
            <person name="Cuomo C.A."/>
            <person name="White T.C."/>
            <person name="Graser Y."/>
            <person name="Martinez-Rossi N."/>
            <person name="Heitman J."/>
            <person name="Young S.K."/>
            <person name="Zeng Q."/>
            <person name="Gargeya S."/>
            <person name="Abouelleil A."/>
            <person name="Alvarado L."/>
            <person name="Chapman S.B."/>
            <person name="Gainer-Dewar J."/>
            <person name="Goldberg J."/>
            <person name="Griggs A."/>
            <person name="Gujja S."/>
            <person name="Hansen M."/>
            <person name="Howarth C."/>
            <person name="Imamovic A."/>
            <person name="Larimer J."/>
            <person name="Martinez D."/>
            <person name="Murphy C."/>
            <person name="Pearson M.D."/>
            <person name="Persinoti G."/>
            <person name="Poon T."/>
            <person name="Priest M."/>
            <person name="Roberts A.D."/>
            <person name="Saif S."/>
            <person name="Shea T.D."/>
            <person name="Sykes S.N."/>
            <person name="Wortman J."/>
            <person name="Nusbaum C."/>
            <person name="Birren B."/>
        </authorList>
    </citation>
    <scope>NUCLEOTIDE SEQUENCE [LARGE SCALE GENOMIC DNA]</scope>
    <source>
        <strain evidence="2 3">MR816</strain>
    </source>
</reference>
<accession>A0A059J6T3</accession>
<dbReference type="InterPro" id="IPR036291">
    <property type="entry name" value="NAD(P)-bd_dom_sf"/>
</dbReference>
<dbReference type="PANTHER" id="PTHR43544:SF36">
    <property type="entry name" value="CHAIN OXIDOREDUCTASE (CSGA), PUTATIVE (AFU_ORTHOLOGUE AFUA_4G00910)-RELATED"/>
    <property type="match status" value="1"/>
</dbReference>
<evidence type="ECO:0000313" key="3">
    <source>
        <dbReference type="Proteomes" id="UP000024533"/>
    </source>
</evidence>
<evidence type="ECO:0000256" key="1">
    <source>
        <dbReference type="ARBA" id="ARBA00006484"/>
    </source>
</evidence>
<organism evidence="2 3">
    <name type="scientific">Trichophyton interdigitale (strain MR816)</name>
    <dbReference type="NCBI Taxonomy" id="1215338"/>
    <lineage>
        <taxon>Eukaryota</taxon>
        <taxon>Fungi</taxon>
        <taxon>Dikarya</taxon>
        <taxon>Ascomycota</taxon>
        <taxon>Pezizomycotina</taxon>
        <taxon>Eurotiomycetes</taxon>
        <taxon>Eurotiomycetidae</taxon>
        <taxon>Onygenales</taxon>
        <taxon>Arthrodermataceae</taxon>
        <taxon>Trichophyton</taxon>
    </lineage>
</organism>
<name>A0A059J6T3_TRIIM</name>
<sequence>MASYLITGTSRGIGLALVKDLVAKPVSEVSIIFAAARTETAALKELVEKSAGRIEFVSIDVTSPEKVKAAANQVEKSLDGKGLDILINNAGVLNFTPDGIEAMTDLDSTFNTNVTSAHLVTSAFLPLLRKGTMKKVFNMSTTMGSIGMAAKFKVAPAPSYKISKAALNMLTVQYALALEDEGFTVVAVSPGWVKTDLGGEQADLTVSQSSPAVLKIVSTASKADNGKFLNVLVPGWENHAGPDKYDGTQPDW</sequence>
<dbReference type="OrthoDB" id="7289984at2759"/>
<dbReference type="HOGENOM" id="CLU_010194_9_1_1"/>
<proteinExistence type="inferred from homology"/>
<dbReference type="InterPro" id="IPR002347">
    <property type="entry name" value="SDR_fam"/>
</dbReference>
<dbReference type="InterPro" id="IPR051468">
    <property type="entry name" value="Fungal_SecMetab_SDRs"/>
</dbReference>
<dbReference type="GO" id="GO:0016491">
    <property type="term" value="F:oxidoreductase activity"/>
    <property type="evidence" value="ECO:0007669"/>
    <property type="project" value="TreeGrafter"/>
</dbReference>
<dbReference type="CDD" id="cd05325">
    <property type="entry name" value="carb_red_sniffer_like_SDR_c"/>
    <property type="match status" value="1"/>
</dbReference>
<comment type="caution">
    <text evidence="2">The sequence shown here is derived from an EMBL/GenBank/DDBJ whole genome shotgun (WGS) entry which is preliminary data.</text>
</comment>
<dbReference type="AlphaFoldDB" id="A0A059J6T3"/>
<dbReference type="SUPFAM" id="SSF51735">
    <property type="entry name" value="NAD(P)-binding Rossmann-fold domains"/>
    <property type="match status" value="1"/>
</dbReference>
<dbReference type="EMBL" id="AOKY01000308">
    <property type="protein sequence ID" value="KDB23393.1"/>
    <property type="molecule type" value="Genomic_DNA"/>
</dbReference>
<comment type="similarity">
    <text evidence="1">Belongs to the short-chain dehydrogenases/reductases (SDR) family.</text>
</comment>
<keyword evidence="3" id="KW-1185">Reference proteome</keyword>
<gene>
    <name evidence="2" type="ORF">H109_04719</name>
</gene>
<dbReference type="PANTHER" id="PTHR43544">
    <property type="entry name" value="SHORT-CHAIN DEHYDROGENASE/REDUCTASE"/>
    <property type="match status" value="1"/>
</dbReference>
<dbReference type="PRINTS" id="PR00081">
    <property type="entry name" value="GDHRDH"/>
</dbReference>